<feature type="non-terminal residue" evidence="1">
    <location>
        <position position="226"/>
    </location>
</feature>
<dbReference type="EMBL" id="BKCJ010468072">
    <property type="protein sequence ID" value="GFA68249.1"/>
    <property type="molecule type" value="Genomic_DNA"/>
</dbReference>
<sequence>MGWDTIQLENVISTISQEYLLEFTSEYGIPESLHPELPGQRTLLWSFVDEKVFPTIVDWSINAPKGEMPSADFYSAVAVATLNTCCTPIEKQPKALLCLVGLSRNYFLGDDVHPTFFFDNERGSAPNPTKVKTGTGTRPRVAHEVPLLTATASRVIDMRDTIVASGSSRTPASIGKSPLDFADEDPPLVITKRGDEATAKAILKSGPEKKVAAIGPVVNKRRRKRG</sequence>
<name>A0A699K063_TANCI</name>
<comment type="caution">
    <text evidence="1">The sequence shown here is derived from an EMBL/GenBank/DDBJ whole genome shotgun (WGS) entry which is preliminary data.</text>
</comment>
<reference evidence="1" key="1">
    <citation type="journal article" date="2019" name="Sci. Rep.">
        <title>Draft genome of Tanacetum cinerariifolium, the natural source of mosquito coil.</title>
        <authorList>
            <person name="Yamashiro T."/>
            <person name="Shiraishi A."/>
            <person name="Satake H."/>
            <person name="Nakayama K."/>
        </authorList>
    </citation>
    <scope>NUCLEOTIDE SEQUENCE</scope>
</reference>
<protein>
    <submittedName>
        <fullName evidence="1">Uncharacterized protein</fullName>
    </submittedName>
</protein>
<gene>
    <name evidence="1" type="ORF">Tci_640221</name>
</gene>
<accession>A0A699K063</accession>
<organism evidence="1">
    <name type="scientific">Tanacetum cinerariifolium</name>
    <name type="common">Dalmatian daisy</name>
    <name type="synonym">Chrysanthemum cinerariifolium</name>
    <dbReference type="NCBI Taxonomy" id="118510"/>
    <lineage>
        <taxon>Eukaryota</taxon>
        <taxon>Viridiplantae</taxon>
        <taxon>Streptophyta</taxon>
        <taxon>Embryophyta</taxon>
        <taxon>Tracheophyta</taxon>
        <taxon>Spermatophyta</taxon>
        <taxon>Magnoliopsida</taxon>
        <taxon>eudicotyledons</taxon>
        <taxon>Gunneridae</taxon>
        <taxon>Pentapetalae</taxon>
        <taxon>asterids</taxon>
        <taxon>campanulids</taxon>
        <taxon>Asterales</taxon>
        <taxon>Asteraceae</taxon>
        <taxon>Asteroideae</taxon>
        <taxon>Anthemideae</taxon>
        <taxon>Anthemidinae</taxon>
        <taxon>Tanacetum</taxon>
    </lineage>
</organism>
<evidence type="ECO:0000313" key="1">
    <source>
        <dbReference type="EMBL" id="GFA68249.1"/>
    </source>
</evidence>
<dbReference type="AlphaFoldDB" id="A0A699K063"/>
<proteinExistence type="predicted"/>